<feature type="domain" description="BRO1" evidence="3">
    <location>
        <begin position="3"/>
        <end position="400"/>
    </location>
</feature>
<name>A0A8H5M1H9_9AGAR</name>
<dbReference type="Pfam" id="PF03097">
    <property type="entry name" value="BRO1"/>
    <property type="match status" value="1"/>
</dbReference>
<evidence type="ECO:0000256" key="2">
    <source>
        <dbReference type="SAM" id="Coils"/>
    </source>
</evidence>
<dbReference type="Pfam" id="PF13949">
    <property type="entry name" value="ALIX_LYPXL_bnd"/>
    <property type="match status" value="1"/>
</dbReference>
<comment type="caution">
    <text evidence="4">The sequence shown here is derived from an EMBL/GenBank/DDBJ whole genome shotgun (WGS) entry which is preliminary data.</text>
</comment>
<dbReference type="PROSITE" id="PS51180">
    <property type="entry name" value="BRO1"/>
    <property type="match status" value="1"/>
</dbReference>
<evidence type="ECO:0000313" key="4">
    <source>
        <dbReference type="EMBL" id="KAF5377377.1"/>
    </source>
</evidence>
<keyword evidence="5" id="KW-1185">Reference proteome</keyword>
<evidence type="ECO:0000259" key="3">
    <source>
        <dbReference type="PROSITE" id="PS51180"/>
    </source>
</evidence>
<keyword evidence="2" id="KW-0175">Coiled coil</keyword>
<dbReference type="GO" id="GO:0005768">
    <property type="term" value="C:endosome"/>
    <property type="evidence" value="ECO:0007669"/>
    <property type="project" value="TreeGrafter"/>
</dbReference>
<proteinExistence type="inferred from homology"/>
<dbReference type="PANTHER" id="PTHR23030:SF39">
    <property type="entry name" value="PROGRAMMED CELL DEATH 6-INTERACTING PROTEIN"/>
    <property type="match status" value="1"/>
</dbReference>
<dbReference type="InterPro" id="IPR038499">
    <property type="entry name" value="BRO1_sf"/>
</dbReference>
<organism evidence="4 5">
    <name type="scientific">Collybiopsis confluens</name>
    <dbReference type="NCBI Taxonomy" id="2823264"/>
    <lineage>
        <taxon>Eukaryota</taxon>
        <taxon>Fungi</taxon>
        <taxon>Dikarya</taxon>
        <taxon>Basidiomycota</taxon>
        <taxon>Agaricomycotina</taxon>
        <taxon>Agaricomycetes</taxon>
        <taxon>Agaricomycetidae</taxon>
        <taxon>Agaricales</taxon>
        <taxon>Marasmiineae</taxon>
        <taxon>Omphalotaceae</taxon>
        <taxon>Collybiopsis</taxon>
    </lineage>
</organism>
<dbReference type="SMART" id="SM01041">
    <property type="entry name" value="BRO1"/>
    <property type="match status" value="1"/>
</dbReference>
<dbReference type="OrthoDB" id="64867at2759"/>
<accession>A0A8H5M1H9</accession>
<comment type="similarity">
    <text evidence="1">Belongs to the palA/RIM20 family.</text>
</comment>
<sequence>MSNLLPVPFKKTYSADVASAARIYLLEHGETHPDAVKTDIKQWQQLRSKIVDLKVHANSISDILRYHAQLTSIITKLPVDVQLEISYAPVFSPSGLPISLNNLIFERAALLFNLGALFSQLAASEDRSNIDGIKRAAANFQCASGTFQYLRTIVLPTFLFPPSEEDCPIDLSSPFIHVLEYLTLAQAQECFWQKAKIDNRTNGLVSKLAAGTMDLYGKALTAALEATPAVKHMFPSDWLAHIEAKRCHFEAVAYYRKSREEVENSRYGPEIAYLTLARSAIQKGYDVARKAKIFAALLNDIQAEMAKKETARAERDNDLIYHHDMPPTSSLPVIQPLIVAQPATPKELSNPHLLVATNEMLFSSLMGWGTREAINIYNDRKKNLIEEDLVNPAKESRQLAERTLQSLSLPASLDALERHIGLPPSLLKKAEEVRLEDGPAKIEAAIEDLYRLSRQNSKLLNEAMDILDHEASEDESARGSMLLDRAPSHEANAHVVEKERRYRAILNQAAASDETIRVKWDQWDRNITELTWDEADLEASVPSSTKQARSSETEARARELRTFLESLDEIQEDRENLIRRARALADVDDIQPRILKAAAGLERLAEAQPAMFEDVSNDELAKYDKFVQYMKNLDTKQQDILNSIEAKRKCPLLAIEKGF</sequence>
<gene>
    <name evidence="4" type="ORF">D9757_008033</name>
</gene>
<reference evidence="4 5" key="1">
    <citation type="journal article" date="2020" name="ISME J.">
        <title>Uncovering the hidden diversity of litter-decomposition mechanisms in mushroom-forming fungi.</title>
        <authorList>
            <person name="Floudas D."/>
            <person name="Bentzer J."/>
            <person name="Ahren D."/>
            <person name="Johansson T."/>
            <person name="Persson P."/>
            <person name="Tunlid A."/>
        </authorList>
    </citation>
    <scope>NUCLEOTIDE SEQUENCE [LARGE SCALE GENOMIC DNA]</scope>
    <source>
        <strain evidence="4 5">CBS 406.79</strain>
    </source>
</reference>
<protein>
    <recommendedName>
        <fullName evidence="3">BRO1 domain-containing protein</fullName>
    </recommendedName>
</protein>
<dbReference type="AlphaFoldDB" id="A0A8H5M1H9"/>
<dbReference type="Proteomes" id="UP000518752">
    <property type="component" value="Unassembled WGS sequence"/>
</dbReference>
<dbReference type="Gene3D" id="1.20.120.560">
    <property type="entry name" value="alix/aip1 in complex with the ypdl late domain"/>
    <property type="match status" value="1"/>
</dbReference>
<feature type="coiled-coil region" evidence="2">
    <location>
        <begin position="560"/>
        <end position="587"/>
    </location>
</feature>
<dbReference type="Gene3D" id="1.25.40.280">
    <property type="entry name" value="alix/aip1 like domains"/>
    <property type="match status" value="1"/>
</dbReference>
<dbReference type="EMBL" id="JAACJN010000084">
    <property type="protein sequence ID" value="KAF5377377.1"/>
    <property type="molecule type" value="Genomic_DNA"/>
</dbReference>
<evidence type="ECO:0000256" key="1">
    <source>
        <dbReference type="ARBA" id="ARBA00038154"/>
    </source>
</evidence>
<evidence type="ECO:0000313" key="5">
    <source>
        <dbReference type="Proteomes" id="UP000518752"/>
    </source>
</evidence>
<dbReference type="InterPro" id="IPR004328">
    <property type="entry name" value="BRO1_dom"/>
</dbReference>
<dbReference type="PANTHER" id="PTHR23030">
    <property type="entry name" value="PCD6 INTERACTING PROTEIN-RELATED"/>
    <property type="match status" value="1"/>
</dbReference>
<dbReference type="InterPro" id="IPR025304">
    <property type="entry name" value="ALIX_V_dom"/>
</dbReference>
<dbReference type="Gene3D" id="1.20.140.50">
    <property type="entry name" value="alix/aip1 like domains"/>
    <property type="match status" value="1"/>
</dbReference>